<keyword evidence="2" id="KW-1133">Transmembrane helix</keyword>
<dbReference type="Proteomes" id="UP000601223">
    <property type="component" value="Unassembled WGS sequence"/>
</dbReference>
<gene>
    <name evidence="3" type="ORF">Cba03nite_38240</name>
</gene>
<dbReference type="SUPFAM" id="SSF56300">
    <property type="entry name" value="Metallo-dependent phosphatases"/>
    <property type="match status" value="1"/>
</dbReference>
<evidence type="ECO:0000313" key="4">
    <source>
        <dbReference type="Proteomes" id="UP000601223"/>
    </source>
</evidence>
<feature type="region of interest" description="Disordered" evidence="1">
    <location>
        <begin position="1"/>
        <end position="26"/>
    </location>
</feature>
<keyword evidence="4" id="KW-1185">Reference proteome</keyword>
<dbReference type="Gene3D" id="3.60.21.10">
    <property type="match status" value="1"/>
</dbReference>
<dbReference type="RefSeq" id="WP_203747738.1">
    <property type="nucleotide sequence ID" value="NZ_BONF01000020.1"/>
</dbReference>
<dbReference type="InterPro" id="IPR029052">
    <property type="entry name" value="Metallo-depent_PP-like"/>
</dbReference>
<reference evidence="3 4" key="1">
    <citation type="submission" date="2021-01" db="EMBL/GenBank/DDBJ databases">
        <title>Whole genome shotgun sequence of Catellatospora bangladeshensis NBRC 107357.</title>
        <authorList>
            <person name="Komaki H."/>
            <person name="Tamura T."/>
        </authorList>
    </citation>
    <scope>NUCLEOTIDE SEQUENCE [LARGE SCALE GENOMIC DNA]</scope>
    <source>
        <strain evidence="3 4">NBRC 107357</strain>
    </source>
</reference>
<dbReference type="PANTHER" id="PTHR34211">
    <property type="entry name" value="CALCINEURIN-LIKE METALLO-PHOSPHOESTERASE SUPERFAMILY PROTEIN"/>
    <property type="match status" value="1"/>
</dbReference>
<accession>A0A8J3NLG2</accession>
<keyword evidence="2" id="KW-0812">Transmembrane</keyword>
<feature type="transmembrane region" description="Helical" evidence="2">
    <location>
        <begin position="430"/>
        <end position="451"/>
    </location>
</feature>
<feature type="transmembrane region" description="Helical" evidence="2">
    <location>
        <begin position="463"/>
        <end position="491"/>
    </location>
</feature>
<evidence type="ECO:0000313" key="3">
    <source>
        <dbReference type="EMBL" id="GIF82475.1"/>
    </source>
</evidence>
<feature type="transmembrane region" description="Helical" evidence="2">
    <location>
        <begin position="397"/>
        <end position="418"/>
    </location>
</feature>
<evidence type="ECO:0008006" key="5">
    <source>
        <dbReference type="Google" id="ProtNLM"/>
    </source>
</evidence>
<sequence length="589" mass="64516">MTVIPPRSPSDPTPVGGRTHRPTKLEPAQLGFTPQGAVAWLSPLQLAATGVRVAFAAQFGAYLDKRELQNAFPTKVHDDHVNDEELWMDYIADLGDGFNPTYTMAYLLAQEQIEAGGETLPRGRVLVLGGDSVYPTASGKAYEDRFEGPYRAALPQVPAENGPTLFALPGNHDWYDGLTAFLRLFARREGSRIGGWRTKQTRSYFALQLPHRWWLLALDAQGAAYMDDPQLEYFRGVAANIEPGDRIILVTPQPAWVQSEEHPLYYDTIDYFLRTVIDPTGADVAVMLSGDLHHYARYAQSDIGRQLITCGGGGAYMAATNHLPEQIEVPPRHSQVRRQSTGMPYKLQKTYPTQLRSRWLGGGVFARLPWRNPGFATMLGIMHTMLMLSFNNAAGRILTVPIFLMTAAVMASTVFFAVGLTEGEARLKPIILGSLHGIAHLAMGVGGLFLWRDVLPFEGYKPAVQAALAVVIYLTPAGVAAALLVSLYLLIAASFKVNVNELYAGQGIEDYKCFLRMRFAPDGKLSIYVVGVDTISTKWVPQPSGSWFAPAKPLRPRLVDEVITLGPAKQHAAPPAVIPADAPDPSHTA</sequence>
<dbReference type="PANTHER" id="PTHR34211:SF3">
    <property type="entry name" value="CALCINEURIN-LIKE METALLO-PHOSPHOESTERASE SUPERFAMILY PROTEIN"/>
    <property type="match status" value="1"/>
</dbReference>
<evidence type="ECO:0000256" key="1">
    <source>
        <dbReference type="SAM" id="MobiDB-lite"/>
    </source>
</evidence>
<dbReference type="AlphaFoldDB" id="A0A8J3NLG2"/>
<name>A0A8J3NLG2_9ACTN</name>
<organism evidence="3 4">
    <name type="scientific">Catellatospora bangladeshensis</name>
    <dbReference type="NCBI Taxonomy" id="310355"/>
    <lineage>
        <taxon>Bacteria</taxon>
        <taxon>Bacillati</taxon>
        <taxon>Actinomycetota</taxon>
        <taxon>Actinomycetes</taxon>
        <taxon>Micromonosporales</taxon>
        <taxon>Micromonosporaceae</taxon>
        <taxon>Catellatospora</taxon>
    </lineage>
</organism>
<dbReference type="EMBL" id="BONF01000020">
    <property type="protein sequence ID" value="GIF82475.1"/>
    <property type="molecule type" value="Genomic_DNA"/>
</dbReference>
<protein>
    <recommendedName>
        <fullName evidence="5">Metallophosphoesterase</fullName>
    </recommendedName>
</protein>
<keyword evidence="2" id="KW-0472">Membrane</keyword>
<feature type="compositionally biased region" description="Pro residues" evidence="1">
    <location>
        <begin position="1"/>
        <end position="12"/>
    </location>
</feature>
<comment type="caution">
    <text evidence="3">The sequence shown here is derived from an EMBL/GenBank/DDBJ whole genome shotgun (WGS) entry which is preliminary data.</text>
</comment>
<evidence type="ECO:0000256" key="2">
    <source>
        <dbReference type="SAM" id="Phobius"/>
    </source>
</evidence>
<proteinExistence type="predicted"/>